<organism evidence="3 4">
    <name type="scientific">Lolium multiflorum</name>
    <name type="common">Italian ryegrass</name>
    <name type="synonym">Lolium perenne subsp. multiflorum</name>
    <dbReference type="NCBI Taxonomy" id="4521"/>
    <lineage>
        <taxon>Eukaryota</taxon>
        <taxon>Viridiplantae</taxon>
        <taxon>Streptophyta</taxon>
        <taxon>Embryophyta</taxon>
        <taxon>Tracheophyta</taxon>
        <taxon>Spermatophyta</taxon>
        <taxon>Magnoliopsida</taxon>
        <taxon>Liliopsida</taxon>
        <taxon>Poales</taxon>
        <taxon>Poaceae</taxon>
        <taxon>BOP clade</taxon>
        <taxon>Pooideae</taxon>
        <taxon>Poodae</taxon>
        <taxon>Poeae</taxon>
        <taxon>Poeae Chloroplast Group 2 (Poeae type)</taxon>
        <taxon>Loliodinae</taxon>
        <taxon>Loliinae</taxon>
        <taxon>Lolium</taxon>
    </lineage>
</organism>
<evidence type="ECO:0000313" key="3">
    <source>
        <dbReference type="EMBL" id="KAK1668104.1"/>
    </source>
</evidence>
<feature type="domain" description="Arabidopsis retrotransposon Orf1 C-terminal" evidence="2">
    <location>
        <begin position="159"/>
        <end position="245"/>
    </location>
</feature>
<dbReference type="Pfam" id="PF03078">
    <property type="entry name" value="ATHILA"/>
    <property type="match status" value="1"/>
</dbReference>
<evidence type="ECO:0000259" key="2">
    <source>
        <dbReference type="Pfam" id="PF03078"/>
    </source>
</evidence>
<evidence type="ECO:0000256" key="1">
    <source>
        <dbReference type="SAM" id="MobiDB-lite"/>
    </source>
</evidence>
<feature type="region of interest" description="Disordered" evidence="1">
    <location>
        <begin position="403"/>
        <end position="432"/>
    </location>
</feature>
<sequence>MLDTAVGGTFMSKPVELARRLLDDMQSNHAQWHVDRSSSRKVNAITEGNNEELTSKVDDLIHMLKGKPEPNPVEDLKMMRIERNGEALEELDYSNSPTPEYSVEDLIKMVTIIHPGVDEDEHEEPLAVAALAALPVEDTPASLGIEFEDQRHLNRFNHIKDHEIKSKKWACPYILNQLGLRDDFNTLCNNVGLLDFCFQEVATYRRLTLEFLSTLKHTVNHYYNTKDNQPGVDRISFRLMNREMRVRSTLPRGNSIECPTILYLYYVIANTLQTQGDFTKLNEEDMMILGKAGFPESNLLPNLGAILVLYLNHQALEARGPICGGGVITVMESMLIINGSNLRELEGPRRLGFTTLNACGMVRKIEGRYYFNIPGADHLIAAPLRNGLSLEERRLHYDAHVEENLPPQQDEPEGEEEVEQEPQGPEQEQQPLHDFTTYQDMYALEGSIENLSNLAINLRDNATKLNSQFTHWSSQWNYGNYPPPQ</sequence>
<dbReference type="AlphaFoldDB" id="A0AAD8T1V2"/>
<feature type="compositionally biased region" description="Low complexity" evidence="1">
    <location>
        <begin position="421"/>
        <end position="430"/>
    </location>
</feature>
<reference evidence="3" key="1">
    <citation type="submission" date="2023-07" db="EMBL/GenBank/DDBJ databases">
        <title>A chromosome-level genome assembly of Lolium multiflorum.</title>
        <authorList>
            <person name="Chen Y."/>
            <person name="Copetti D."/>
            <person name="Kolliker R."/>
            <person name="Studer B."/>
        </authorList>
    </citation>
    <scope>NUCLEOTIDE SEQUENCE</scope>
    <source>
        <strain evidence="3">02402/16</strain>
        <tissue evidence="3">Leaf</tissue>
    </source>
</reference>
<proteinExistence type="predicted"/>
<dbReference type="EMBL" id="JAUUTY010000003">
    <property type="protein sequence ID" value="KAK1668104.1"/>
    <property type="molecule type" value="Genomic_DNA"/>
</dbReference>
<protein>
    <recommendedName>
        <fullName evidence="2">Arabidopsis retrotransposon Orf1 C-terminal domain-containing protein</fullName>
    </recommendedName>
</protein>
<gene>
    <name evidence="3" type="ORF">QYE76_056263</name>
</gene>
<name>A0AAD8T1V2_LOLMU</name>
<keyword evidence="4" id="KW-1185">Reference proteome</keyword>
<comment type="caution">
    <text evidence="3">The sequence shown here is derived from an EMBL/GenBank/DDBJ whole genome shotgun (WGS) entry which is preliminary data.</text>
</comment>
<evidence type="ECO:0000313" key="4">
    <source>
        <dbReference type="Proteomes" id="UP001231189"/>
    </source>
</evidence>
<feature type="compositionally biased region" description="Acidic residues" evidence="1">
    <location>
        <begin position="410"/>
        <end position="420"/>
    </location>
</feature>
<accession>A0AAD8T1V2</accession>
<dbReference type="Proteomes" id="UP001231189">
    <property type="component" value="Unassembled WGS sequence"/>
</dbReference>
<dbReference type="InterPro" id="IPR004312">
    <property type="entry name" value="ATHILA_Orf1_C"/>
</dbReference>